<evidence type="ECO:0000313" key="11">
    <source>
        <dbReference type="Proteomes" id="UP000191820"/>
    </source>
</evidence>
<evidence type="ECO:0000256" key="7">
    <source>
        <dbReference type="ARBA" id="ARBA00023033"/>
    </source>
</evidence>
<gene>
    <name evidence="10" type="ORF">SJ2017_0795</name>
</gene>
<organism evidence="10 11">
    <name type="scientific">Shewanella japonica</name>
    <dbReference type="NCBI Taxonomy" id="93973"/>
    <lineage>
        <taxon>Bacteria</taxon>
        <taxon>Pseudomonadati</taxon>
        <taxon>Pseudomonadota</taxon>
        <taxon>Gammaproteobacteria</taxon>
        <taxon>Alteromonadales</taxon>
        <taxon>Shewanellaceae</taxon>
        <taxon>Shewanella</taxon>
    </lineage>
</organism>
<dbReference type="NCBIfam" id="NF004356">
    <property type="entry name" value="PRK05732.1"/>
    <property type="match status" value="1"/>
</dbReference>
<evidence type="ECO:0000256" key="8">
    <source>
        <dbReference type="SAM" id="MobiDB-lite"/>
    </source>
</evidence>
<dbReference type="InterPro" id="IPR051205">
    <property type="entry name" value="UbiH/COQ6_monooxygenase"/>
</dbReference>
<evidence type="ECO:0000256" key="1">
    <source>
        <dbReference type="ARBA" id="ARBA00001974"/>
    </source>
</evidence>
<proteinExistence type="inferred from homology"/>
<dbReference type="InterPro" id="IPR002938">
    <property type="entry name" value="FAD-bd"/>
</dbReference>
<name>A0ABM6JGB4_9GAMM</name>
<keyword evidence="5" id="KW-0274">FAD</keyword>
<keyword evidence="4" id="KW-0285">Flavoprotein</keyword>
<keyword evidence="11" id="KW-1185">Reference proteome</keyword>
<feature type="domain" description="FAD-binding" evidence="9">
    <location>
        <begin position="35"/>
        <end position="365"/>
    </location>
</feature>
<feature type="compositionally biased region" description="Polar residues" evidence="8">
    <location>
        <begin position="1"/>
        <end position="21"/>
    </location>
</feature>
<dbReference type="RefSeq" id="WP_080914946.1">
    <property type="nucleotide sequence ID" value="NZ_CP020472.1"/>
</dbReference>
<dbReference type="SUPFAM" id="SSF51905">
    <property type="entry name" value="FAD/NAD(P)-binding domain"/>
    <property type="match status" value="1"/>
</dbReference>
<evidence type="ECO:0000259" key="9">
    <source>
        <dbReference type="Pfam" id="PF01494"/>
    </source>
</evidence>
<comment type="pathway">
    <text evidence="2">Cofactor biosynthesis; ubiquinone biosynthesis.</text>
</comment>
<comment type="similarity">
    <text evidence="3">Belongs to the UbiH/COQ6 family.</text>
</comment>
<dbReference type="InterPro" id="IPR018168">
    <property type="entry name" value="Ubi_Hdrlase_CS"/>
</dbReference>
<dbReference type="PANTHER" id="PTHR43876:SF8">
    <property type="entry name" value="2-OCTAPRENYL-6-METHOXYPHENOL HYDROXYLASE"/>
    <property type="match status" value="1"/>
</dbReference>
<evidence type="ECO:0000256" key="5">
    <source>
        <dbReference type="ARBA" id="ARBA00022827"/>
    </source>
</evidence>
<evidence type="ECO:0000256" key="2">
    <source>
        <dbReference type="ARBA" id="ARBA00004749"/>
    </source>
</evidence>
<feature type="region of interest" description="Disordered" evidence="8">
    <location>
        <begin position="1"/>
        <end position="27"/>
    </location>
</feature>
<dbReference type="InterPro" id="IPR011295">
    <property type="entry name" value="UbiH"/>
</dbReference>
<dbReference type="EMBL" id="CP020472">
    <property type="protein sequence ID" value="ARD21131.1"/>
    <property type="molecule type" value="Genomic_DNA"/>
</dbReference>
<dbReference type="PANTHER" id="PTHR43876">
    <property type="entry name" value="UBIQUINONE BIOSYNTHESIS MONOOXYGENASE COQ6, MITOCHONDRIAL"/>
    <property type="match status" value="1"/>
</dbReference>
<dbReference type="NCBIfam" id="TIGR01984">
    <property type="entry name" value="UbiH"/>
    <property type="match status" value="1"/>
</dbReference>
<accession>A0ABM6JGB4</accession>
<evidence type="ECO:0000256" key="6">
    <source>
        <dbReference type="ARBA" id="ARBA00023002"/>
    </source>
</evidence>
<sequence length="446" mass="48626">MTQSINQADNDATELSHSCSSTERRANSAPAVTHVDITIVGGAMAGASLALGLAQLSAKYQQQLGRPLSIAIIEAQQPDSQHPGFDARSIAIAHGSVFELTRLGIWPKLASLGTSIENIHISDRGHFGMTELNAEQFSLPSMGQVVELAKVGKVLFDELKQQDIQLHCPARLEQLETDTSGHTLTLNNGQKIRTALLVAADGAQSKVRQALKQEIEKVDFEQVALVANVQTDKPHDGWAHERFTGSGPLALLPMSSVSLESNAQQPRLSLVWALDSEQAQAMKTVSKAEFLAKLQSAFGNRAGRFTDVGERVSYPLTLSYMPRPIYHRSVFIGNAAQTLHPIAGQGFNLGLRDVVGLIDAIETVICDSITAKQALDLGQHSLIHHYLNLREEDRRNTINNVEFLVRGFSNQYWPLVAGRSLGLRLLSWCPPLKTPIAHKAMGYKTA</sequence>
<dbReference type="Pfam" id="PF01494">
    <property type="entry name" value="FAD_binding_3"/>
    <property type="match status" value="1"/>
</dbReference>
<evidence type="ECO:0000256" key="3">
    <source>
        <dbReference type="ARBA" id="ARBA00005349"/>
    </source>
</evidence>
<dbReference type="PRINTS" id="PR00420">
    <property type="entry name" value="RNGMNOXGNASE"/>
</dbReference>
<dbReference type="InterPro" id="IPR010971">
    <property type="entry name" value="UbiH/COQ6"/>
</dbReference>
<keyword evidence="6" id="KW-0560">Oxidoreductase</keyword>
<dbReference type="PROSITE" id="PS01304">
    <property type="entry name" value="UBIH"/>
    <property type="match status" value="1"/>
</dbReference>
<reference evidence="10 11" key="1">
    <citation type="submission" date="2017-03" db="EMBL/GenBank/DDBJ databases">
        <title>Genome sequencing of Shewanella japonica KCTC 22435.</title>
        <authorList>
            <person name="Kim K.M."/>
        </authorList>
    </citation>
    <scope>NUCLEOTIDE SEQUENCE [LARGE SCALE GENOMIC DNA]</scope>
    <source>
        <strain evidence="10 11">KCTC 22435</strain>
    </source>
</reference>
<dbReference type="Proteomes" id="UP000191820">
    <property type="component" value="Chromosome"/>
</dbReference>
<evidence type="ECO:0000313" key="10">
    <source>
        <dbReference type="EMBL" id="ARD21131.1"/>
    </source>
</evidence>
<evidence type="ECO:0000256" key="4">
    <source>
        <dbReference type="ARBA" id="ARBA00022630"/>
    </source>
</evidence>
<keyword evidence="7" id="KW-0503">Monooxygenase</keyword>
<comment type="cofactor">
    <cofactor evidence="1">
        <name>FAD</name>
        <dbReference type="ChEBI" id="CHEBI:57692"/>
    </cofactor>
</comment>
<dbReference type="InterPro" id="IPR036188">
    <property type="entry name" value="FAD/NAD-bd_sf"/>
</dbReference>
<dbReference type="Gene3D" id="3.50.50.60">
    <property type="entry name" value="FAD/NAD(P)-binding domain"/>
    <property type="match status" value="2"/>
</dbReference>
<dbReference type="NCBIfam" id="TIGR01988">
    <property type="entry name" value="Ubi-OHases"/>
    <property type="match status" value="1"/>
</dbReference>
<protein>
    <submittedName>
        <fullName evidence="10">2-octaprenyl-6-methoxyphenol hydroxylase</fullName>
    </submittedName>
</protein>